<organism evidence="2 3">
    <name type="scientific">Trichobilharzia regenti</name>
    <name type="common">Nasal bird schistosome</name>
    <dbReference type="NCBI Taxonomy" id="157069"/>
    <lineage>
        <taxon>Eukaryota</taxon>
        <taxon>Metazoa</taxon>
        <taxon>Spiralia</taxon>
        <taxon>Lophotrochozoa</taxon>
        <taxon>Platyhelminthes</taxon>
        <taxon>Trematoda</taxon>
        <taxon>Digenea</taxon>
        <taxon>Strigeidida</taxon>
        <taxon>Schistosomatoidea</taxon>
        <taxon>Schistosomatidae</taxon>
        <taxon>Trichobilharzia</taxon>
    </lineage>
</organism>
<name>A0AA85J2W7_TRIRE</name>
<keyword evidence="1" id="KW-0812">Transmembrane</keyword>
<feature type="transmembrane region" description="Helical" evidence="1">
    <location>
        <begin position="50"/>
        <end position="70"/>
    </location>
</feature>
<evidence type="ECO:0000313" key="2">
    <source>
        <dbReference type="Proteomes" id="UP000050795"/>
    </source>
</evidence>
<keyword evidence="2" id="KW-1185">Reference proteome</keyword>
<evidence type="ECO:0000256" key="1">
    <source>
        <dbReference type="SAM" id="Phobius"/>
    </source>
</evidence>
<reference evidence="3" key="2">
    <citation type="submission" date="2023-11" db="UniProtKB">
        <authorList>
            <consortium name="WormBaseParasite"/>
        </authorList>
    </citation>
    <scope>IDENTIFICATION</scope>
</reference>
<dbReference type="WBParaSite" id="TREG1_126500.1">
    <property type="protein sequence ID" value="TREG1_126500.1"/>
    <property type="gene ID" value="TREG1_126500"/>
</dbReference>
<dbReference type="AlphaFoldDB" id="A0AA85J2W7"/>
<dbReference type="Proteomes" id="UP000050795">
    <property type="component" value="Unassembled WGS sequence"/>
</dbReference>
<reference evidence="2" key="1">
    <citation type="submission" date="2022-06" db="EMBL/GenBank/DDBJ databases">
        <authorList>
            <person name="Berger JAMES D."/>
            <person name="Berger JAMES D."/>
        </authorList>
    </citation>
    <scope>NUCLEOTIDE SEQUENCE [LARGE SCALE GENOMIC DNA]</scope>
</reference>
<keyword evidence="1" id="KW-0472">Membrane</keyword>
<accession>A0AA85J2W7</accession>
<feature type="transmembrane region" description="Helical" evidence="1">
    <location>
        <begin position="19"/>
        <end position="38"/>
    </location>
</feature>
<sequence>MIHIRFIRLSSFSKIKRSIIFLLFGAVGAVLLLLFLIVREIHSKYFASRLILGSVVLLWSVAFAVAFTPFDMPYGWILLITTDYDTLHSVNSSIWVIFSHTNVHLRFVRPSILLRQKKLIVGHK</sequence>
<keyword evidence="1" id="KW-1133">Transmembrane helix</keyword>
<protein>
    <submittedName>
        <fullName evidence="3">Uncharacterized protein</fullName>
    </submittedName>
</protein>
<proteinExistence type="predicted"/>
<evidence type="ECO:0000313" key="3">
    <source>
        <dbReference type="WBParaSite" id="TREG1_126500.1"/>
    </source>
</evidence>